<accession>A0AAD6ZMY3</accession>
<keyword evidence="2" id="KW-0472">Membrane</keyword>
<protein>
    <submittedName>
        <fullName evidence="3">Uncharacterized protein</fullName>
    </submittedName>
</protein>
<reference evidence="3" key="1">
    <citation type="submission" date="2023-03" db="EMBL/GenBank/DDBJ databases">
        <title>Massive genome expansion in bonnet fungi (Mycena s.s.) driven by repeated elements and novel gene families across ecological guilds.</title>
        <authorList>
            <consortium name="Lawrence Berkeley National Laboratory"/>
            <person name="Harder C.B."/>
            <person name="Miyauchi S."/>
            <person name="Viragh M."/>
            <person name="Kuo A."/>
            <person name="Thoen E."/>
            <person name="Andreopoulos B."/>
            <person name="Lu D."/>
            <person name="Skrede I."/>
            <person name="Drula E."/>
            <person name="Henrissat B."/>
            <person name="Morin E."/>
            <person name="Kohler A."/>
            <person name="Barry K."/>
            <person name="LaButti K."/>
            <person name="Morin E."/>
            <person name="Salamov A."/>
            <person name="Lipzen A."/>
            <person name="Mereny Z."/>
            <person name="Hegedus B."/>
            <person name="Baldrian P."/>
            <person name="Stursova M."/>
            <person name="Weitz H."/>
            <person name="Taylor A."/>
            <person name="Grigoriev I.V."/>
            <person name="Nagy L.G."/>
            <person name="Martin F."/>
            <person name="Kauserud H."/>
        </authorList>
    </citation>
    <scope>NUCLEOTIDE SEQUENCE</scope>
    <source>
        <strain evidence="3">CBHHK002</strain>
    </source>
</reference>
<evidence type="ECO:0000256" key="1">
    <source>
        <dbReference type="SAM" id="MobiDB-lite"/>
    </source>
</evidence>
<dbReference type="Pfam" id="PF18758">
    <property type="entry name" value="KDZ"/>
    <property type="match status" value="1"/>
</dbReference>
<comment type="caution">
    <text evidence="3">The sequence shown here is derived from an EMBL/GenBank/DDBJ whole genome shotgun (WGS) entry which is preliminary data.</text>
</comment>
<name>A0AAD6ZMY3_9AGAR</name>
<evidence type="ECO:0000313" key="3">
    <source>
        <dbReference type="EMBL" id="KAJ7330486.1"/>
    </source>
</evidence>
<keyword evidence="2" id="KW-1133">Transmembrane helix</keyword>
<keyword evidence="2" id="KW-0812">Transmembrane</keyword>
<dbReference type="EMBL" id="JARIHO010000037">
    <property type="protein sequence ID" value="KAJ7330486.1"/>
    <property type="molecule type" value="Genomic_DNA"/>
</dbReference>
<dbReference type="Proteomes" id="UP001218218">
    <property type="component" value="Unassembled WGS sequence"/>
</dbReference>
<evidence type="ECO:0000256" key="2">
    <source>
        <dbReference type="SAM" id="Phobius"/>
    </source>
</evidence>
<gene>
    <name evidence="3" type="ORF">DFH08DRAFT_967023</name>
</gene>
<organism evidence="3 4">
    <name type="scientific">Mycena albidolilacea</name>
    <dbReference type="NCBI Taxonomy" id="1033008"/>
    <lineage>
        <taxon>Eukaryota</taxon>
        <taxon>Fungi</taxon>
        <taxon>Dikarya</taxon>
        <taxon>Basidiomycota</taxon>
        <taxon>Agaricomycotina</taxon>
        <taxon>Agaricomycetes</taxon>
        <taxon>Agaricomycetidae</taxon>
        <taxon>Agaricales</taxon>
        <taxon>Marasmiineae</taxon>
        <taxon>Mycenaceae</taxon>
        <taxon>Mycena</taxon>
    </lineage>
</organism>
<proteinExistence type="predicted"/>
<sequence>MPEDLRYKYFQFLATDCNFRLINRNILLAAKDPILGDRFAYFVNYMKYTEHLCDHMSEEEISMCTGFQVMFLANKRRVKGLQTTGVGGITCARHNMWRPNGIGDPQIGEQFANMDFIVFSATLNAIILYLILSYNIACQYAALPAWLHPVIKHANVPFKVPNFHLPPHFPFCHSPFSFHFMWGTGRTHGETVEQNWEFSNGPAASKKMMGLGAWQATLEDLFGFHNWHHQVAGCWLLAKQMAENVKEGQVHWDTFEVFDAVLMEAAPMLVTEWRELVHDWESVQHKAGTKSPFKLKEEAASMQDIWAKLAKAEILESGEGMEIKREDTPSTFIVMGLKIEESQPLLTTDAKSVANPTEVQSLGFLKRHLALMKQIRTFRKLQWTYMPQLRRHLMAAQRVLLDSEVERLAEGVRLFMPSDILDKTWRKKACVVGLPEVEADLQVDEAWVQGRGRWNCGCWTTMTFEHALTEEEKEQRKAVHNYEDVAEEGGVAAFGMVAAVKTHRTLSWIWYTANTLENPEDPKVLNEALRVEWCKAYTRMRRWREDVWSLRVGTHAGVVNDELLEGLMAYMREQEHRDLSICKELNGKKWLRLQELGQAYLAHETVGGPEVIVPINVDSDMEDEEEGALDYEDEGDEDLLD</sequence>
<feature type="region of interest" description="Disordered" evidence="1">
    <location>
        <begin position="621"/>
        <end position="641"/>
    </location>
</feature>
<keyword evidence="4" id="KW-1185">Reference proteome</keyword>
<dbReference type="InterPro" id="IPR040521">
    <property type="entry name" value="KDZ"/>
</dbReference>
<dbReference type="AlphaFoldDB" id="A0AAD6ZMY3"/>
<feature type="transmembrane region" description="Helical" evidence="2">
    <location>
        <begin position="116"/>
        <end position="137"/>
    </location>
</feature>
<evidence type="ECO:0000313" key="4">
    <source>
        <dbReference type="Proteomes" id="UP001218218"/>
    </source>
</evidence>